<evidence type="ECO:0000256" key="3">
    <source>
        <dbReference type="ARBA" id="ARBA00022989"/>
    </source>
</evidence>
<reference evidence="7 8" key="1">
    <citation type="submission" date="2023-12" db="EMBL/GenBank/DDBJ databases">
        <title>Baltic Sea Cyanobacteria.</title>
        <authorList>
            <person name="Delbaje E."/>
            <person name="Fewer D.P."/>
            <person name="Shishido T.K."/>
        </authorList>
    </citation>
    <scope>NUCLEOTIDE SEQUENCE [LARGE SCALE GENOMIC DNA]</scope>
    <source>
        <strain evidence="7 8">UHCC 0281</strain>
    </source>
</reference>
<gene>
    <name evidence="7" type="ORF">VB739_15595</name>
</gene>
<feature type="transmembrane region" description="Helical" evidence="5">
    <location>
        <begin position="21"/>
        <end position="38"/>
    </location>
</feature>
<dbReference type="Pfam" id="PF02656">
    <property type="entry name" value="DUF202"/>
    <property type="match status" value="1"/>
</dbReference>
<evidence type="ECO:0000256" key="1">
    <source>
        <dbReference type="ARBA" id="ARBA00004127"/>
    </source>
</evidence>
<evidence type="ECO:0000256" key="5">
    <source>
        <dbReference type="SAM" id="Phobius"/>
    </source>
</evidence>
<protein>
    <submittedName>
        <fullName evidence="7">DUF202 domain-containing protein</fullName>
    </submittedName>
</protein>
<feature type="transmembrane region" description="Helical" evidence="5">
    <location>
        <begin position="100"/>
        <end position="123"/>
    </location>
</feature>
<feature type="transmembrane region" description="Helical" evidence="5">
    <location>
        <begin position="58"/>
        <end position="79"/>
    </location>
</feature>
<dbReference type="Proteomes" id="UP001302329">
    <property type="component" value="Unassembled WGS sequence"/>
</dbReference>
<dbReference type="RefSeq" id="WP_323357931.1">
    <property type="nucleotide sequence ID" value="NZ_JAYGHY010000084.1"/>
</dbReference>
<evidence type="ECO:0000256" key="4">
    <source>
        <dbReference type="ARBA" id="ARBA00023136"/>
    </source>
</evidence>
<keyword evidence="3 5" id="KW-1133">Transmembrane helix</keyword>
<proteinExistence type="predicted"/>
<dbReference type="EMBL" id="JAYGHY010000084">
    <property type="protein sequence ID" value="MEA5443982.1"/>
    <property type="molecule type" value="Genomic_DNA"/>
</dbReference>
<evidence type="ECO:0000259" key="6">
    <source>
        <dbReference type="Pfam" id="PF02656"/>
    </source>
</evidence>
<evidence type="ECO:0000313" key="8">
    <source>
        <dbReference type="Proteomes" id="UP001302329"/>
    </source>
</evidence>
<comment type="caution">
    <text evidence="7">The sequence shown here is derived from an EMBL/GenBank/DDBJ whole genome shotgun (WGS) entry which is preliminary data.</text>
</comment>
<keyword evidence="2 5" id="KW-0812">Transmembrane</keyword>
<organism evidence="7 8">
    <name type="scientific">Cyanobium gracile UHCC 0281</name>
    <dbReference type="NCBI Taxonomy" id="3110309"/>
    <lineage>
        <taxon>Bacteria</taxon>
        <taxon>Bacillati</taxon>
        <taxon>Cyanobacteriota</taxon>
        <taxon>Cyanophyceae</taxon>
        <taxon>Synechococcales</taxon>
        <taxon>Prochlorococcaceae</taxon>
        <taxon>Cyanobium</taxon>
    </lineage>
</organism>
<sequence>MANLTNELAKERNRAAAERTMMAWIRTCLSLISFGFGLDKIIGAINSSRFDGSAHAGLSVRLVAMGFVLVGIVAMAAATRQHLRTLRLIRRDDFVYVDQRSITVFTAISLTIIGVFAFALLVMGSPIR</sequence>
<name>A0ABU5T121_9CYAN</name>
<keyword evidence="8" id="KW-1185">Reference proteome</keyword>
<evidence type="ECO:0000256" key="2">
    <source>
        <dbReference type="ARBA" id="ARBA00022692"/>
    </source>
</evidence>
<keyword evidence="4 5" id="KW-0472">Membrane</keyword>
<evidence type="ECO:0000313" key="7">
    <source>
        <dbReference type="EMBL" id="MEA5443982.1"/>
    </source>
</evidence>
<feature type="domain" description="DUF202" evidence="6">
    <location>
        <begin position="12"/>
        <end position="87"/>
    </location>
</feature>
<comment type="subcellular location">
    <subcellularLocation>
        <location evidence="1">Endomembrane system</location>
        <topology evidence="1">Multi-pass membrane protein</topology>
    </subcellularLocation>
</comment>
<accession>A0ABU5T121</accession>
<dbReference type="InterPro" id="IPR003807">
    <property type="entry name" value="DUF202"/>
</dbReference>